<evidence type="ECO:0000256" key="6">
    <source>
        <dbReference type="ARBA" id="ARBA00023002"/>
    </source>
</evidence>
<dbReference type="PROSITE" id="PS01136">
    <property type="entry name" value="UPF0034"/>
    <property type="match status" value="1"/>
</dbReference>
<dbReference type="RefSeq" id="XP_012895114.1">
    <property type="nucleotide sequence ID" value="XM_013039660.1"/>
</dbReference>
<keyword evidence="6" id="KW-0560">Oxidoreductase</keyword>
<comment type="cofactor">
    <cofactor evidence="1">
        <name>FMN</name>
        <dbReference type="ChEBI" id="CHEBI:58210"/>
    </cofactor>
</comment>
<dbReference type="InterPro" id="IPR035587">
    <property type="entry name" value="DUS-like_FMN-bd"/>
</dbReference>
<dbReference type="SUPFAM" id="SSF51395">
    <property type="entry name" value="FMN-linked oxidoreductases"/>
    <property type="match status" value="1"/>
</dbReference>
<dbReference type="Pfam" id="PF01207">
    <property type="entry name" value="Dus"/>
    <property type="match status" value="1"/>
</dbReference>
<keyword evidence="3" id="KW-0288">FMN</keyword>
<gene>
    <name evidence="15" type="ORF">GSBLH_T00001279001</name>
</gene>
<feature type="domain" description="DUS-like FMN-binding" evidence="14">
    <location>
        <begin position="3"/>
        <end position="195"/>
    </location>
</feature>
<keyword evidence="7" id="KW-0520">NAD</keyword>
<evidence type="ECO:0000313" key="16">
    <source>
        <dbReference type="Proteomes" id="UP000008312"/>
    </source>
</evidence>
<dbReference type="PANTHER" id="PTHR11082:SF5">
    <property type="entry name" value="TRNA-DIHYDROURIDINE(16_17) SYNTHASE [NAD(P)(+)]-LIKE"/>
    <property type="match status" value="1"/>
</dbReference>
<dbReference type="GeneID" id="24918547"/>
<dbReference type="Gene3D" id="3.20.20.70">
    <property type="entry name" value="Aldolase class I"/>
    <property type="match status" value="1"/>
</dbReference>
<keyword evidence="4" id="KW-0819">tRNA processing</keyword>
<evidence type="ECO:0000313" key="15">
    <source>
        <dbReference type="EMBL" id="CBK21066.2"/>
    </source>
</evidence>
<comment type="catalytic activity">
    <reaction evidence="10">
        <text>5,6-dihydrouridine(17) in tRNA + NAD(+) = uridine(17) in tRNA + NADH + H(+)</text>
        <dbReference type="Rhea" id="RHEA:53372"/>
        <dbReference type="Rhea" id="RHEA-COMP:13541"/>
        <dbReference type="Rhea" id="RHEA-COMP:13542"/>
        <dbReference type="ChEBI" id="CHEBI:15378"/>
        <dbReference type="ChEBI" id="CHEBI:57540"/>
        <dbReference type="ChEBI" id="CHEBI:57945"/>
        <dbReference type="ChEBI" id="CHEBI:65315"/>
        <dbReference type="ChEBI" id="CHEBI:74443"/>
        <dbReference type="EC" id="1.3.1.88"/>
    </reaction>
    <physiologicalReaction direction="right-to-left" evidence="10">
        <dbReference type="Rhea" id="RHEA:53374"/>
    </physiologicalReaction>
</comment>
<dbReference type="OMA" id="WDHETIN"/>
<dbReference type="OrthoDB" id="272303at2759"/>
<proteinExistence type="inferred from homology"/>
<dbReference type="CDD" id="cd02801">
    <property type="entry name" value="DUS_like_FMN"/>
    <property type="match status" value="1"/>
</dbReference>
<dbReference type="InterPro" id="IPR013785">
    <property type="entry name" value="Aldolase_TIM"/>
</dbReference>
<evidence type="ECO:0000256" key="8">
    <source>
        <dbReference type="ARBA" id="ARBA00038313"/>
    </source>
</evidence>
<dbReference type="Proteomes" id="UP000008312">
    <property type="component" value="Unassembled WGS sequence"/>
</dbReference>
<keyword evidence="2" id="KW-0285">Flavoprotein</keyword>
<dbReference type="InterPro" id="IPR018517">
    <property type="entry name" value="tRNA_hU_synthase_CS"/>
</dbReference>
<dbReference type="AlphaFoldDB" id="D8LZ27"/>
<dbReference type="EMBL" id="FN668640">
    <property type="protein sequence ID" value="CBK21066.2"/>
    <property type="molecule type" value="Genomic_DNA"/>
</dbReference>
<comment type="catalytic activity">
    <reaction evidence="13">
        <text>5,6-dihydrouridine(17) in tRNA + NADP(+) = uridine(17) in tRNA + NADPH + H(+)</text>
        <dbReference type="Rhea" id="RHEA:53368"/>
        <dbReference type="Rhea" id="RHEA-COMP:13541"/>
        <dbReference type="Rhea" id="RHEA-COMP:13542"/>
        <dbReference type="ChEBI" id="CHEBI:15378"/>
        <dbReference type="ChEBI" id="CHEBI:57783"/>
        <dbReference type="ChEBI" id="CHEBI:58349"/>
        <dbReference type="ChEBI" id="CHEBI:65315"/>
        <dbReference type="ChEBI" id="CHEBI:74443"/>
        <dbReference type="EC" id="1.3.1.88"/>
    </reaction>
    <physiologicalReaction direction="right-to-left" evidence="13">
        <dbReference type="Rhea" id="RHEA:53370"/>
    </physiologicalReaction>
</comment>
<evidence type="ECO:0000256" key="11">
    <source>
        <dbReference type="ARBA" id="ARBA00047652"/>
    </source>
</evidence>
<dbReference type="InParanoid" id="D8LZ27"/>
<evidence type="ECO:0000256" key="7">
    <source>
        <dbReference type="ARBA" id="ARBA00023027"/>
    </source>
</evidence>
<comment type="catalytic activity">
    <reaction evidence="11">
        <text>5,6-dihydrouridine(16) in tRNA + NADP(+) = uridine(16) in tRNA + NADPH + H(+)</text>
        <dbReference type="Rhea" id="RHEA:53376"/>
        <dbReference type="Rhea" id="RHEA-COMP:13543"/>
        <dbReference type="Rhea" id="RHEA-COMP:13544"/>
        <dbReference type="ChEBI" id="CHEBI:15378"/>
        <dbReference type="ChEBI" id="CHEBI:57783"/>
        <dbReference type="ChEBI" id="CHEBI:58349"/>
        <dbReference type="ChEBI" id="CHEBI:65315"/>
        <dbReference type="ChEBI" id="CHEBI:74443"/>
        <dbReference type="EC" id="1.3.1.88"/>
    </reaction>
    <physiologicalReaction direction="right-to-left" evidence="11">
        <dbReference type="Rhea" id="RHEA:53378"/>
    </physiologicalReaction>
</comment>
<keyword evidence="5" id="KW-0521">NADP</keyword>
<evidence type="ECO:0000256" key="1">
    <source>
        <dbReference type="ARBA" id="ARBA00001917"/>
    </source>
</evidence>
<sequence length="225" mass="25117">MYHSRVMFEDSGYLDRYFHTCDGDSPLIVQLCGNDPEFLQKAALKFEGKCMAVDLNLGCPQGIARKGKYGSYLLPNYNLVEQIAKALGGEEVQFPFTVKIRLLPSLEDTIKLCKMLEREGAQMITIHGRTREQNKDRTGACDWQAIATIRKELSIPVFANGGICSLEDVTKCIEETGVCGVMVGEAILENPAFFVNGIDPADGHLLTVVRVCWRVEIRMRYVTST</sequence>
<name>D8LZ27_BLAHO</name>
<protein>
    <recommendedName>
        <fullName evidence="9">tRNA-dihydrouridine(16/17) synthase [NAD(P)(+)]</fullName>
        <ecNumber evidence="9">1.3.1.88</ecNumber>
    </recommendedName>
</protein>
<comment type="similarity">
    <text evidence="8">Belongs to the Dus family. Dus1 subfamily.</text>
</comment>
<dbReference type="GO" id="GO:0050660">
    <property type="term" value="F:flavin adenine dinucleotide binding"/>
    <property type="evidence" value="ECO:0007669"/>
    <property type="project" value="InterPro"/>
</dbReference>
<accession>D8LZ27</accession>
<dbReference type="GO" id="GO:0017150">
    <property type="term" value="F:tRNA dihydrouridine synthase activity"/>
    <property type="evidence" value="ECO:0007669"/>
    <property type="project" value="InterPro"/>
</dbReference>
<comment type="catalytic activity">
    <reaction evidence="12">
        <text>5,6-dihydrouridine(16) in tRNA + NAD(+) = uridine(16) in tRNA + NADH + H(+)</text>
        <dbReference type="Rhea" id="RHEA:53380"/>
        <dbReference type="Rhea" id="RHEA-COMP:13543"/>
        <dbReference type="Rhea" id="RHEA-COMP:13544"/>
        <dbReference type="ChEBI" id="CHEBI:15378"/>
        <dbReference type="ChEBI" id="CHEBI:57540"/>
        <dbReference type="ChEBI" id="CHEBI:57945"/>
        <dbReference type="ChEBI" id="CHEBI:65315"/>
        <dbReference type="ChEBI" id="CHEBI:74443"/>
        <dbReference type="EC" id="1.3.1.88"/>
    </reaction>
    <physiologicalReaction direction="right-to-left" evidence="12">
        <dbReference type="Rhea" id="RHEA:53382"/>
    </physiologicalReaction>
</comment>
<keyword evidence="16" id="KW-1185">Reference proteome</keyword>
<evidence type="ECO:0000256" key="13">
    <source>
        <dbReference type="ARBA" id="ARBA00049467"/>
    </source>
</evidence>
<reference evidence="15" key="1">
    <citation type="submission" date="2010-02" db="EMBL/GenBank/DDBJ databases">
        <title>Sequencing and annotation of the Blastocystis hominis genome.</title>
        <authorList>
            <person name="Wincker P."/>
        </authorList>
    </citation>
    <scope>NUCLEOTIDE SEQUENCE</scope>
    <source>
        <strain evidence="15">Singapore isolate B</strain>
    </source>
</reference>
<dbReference type="FunCoup" id="D8LZ27">
    <property type="interactions" value="475"/>
</dbReference>
<evidence type="ECO:0000256" key="12">
    <source>
        <dbReference type="ARBA" id="ARBA00048934"/>
    </source>
</evidence>
<evidence type="ECO:0000256" key="3">
    <source>
        <dbReference type="ARBA" id="ARBA00022643"/>
    </source>
</evidence>
<organism evidence="15">
    <name type="scientific">Blastocystis hominis</name>
    <dbReference type="NCBI Taxonomy" id="12968"/>
    <lineage>
        <taxon>Eukaryota</taxon>
        <taxon>Sar</taxon>
        <taxon>Stramenopiles</taxon>
        <taxon>Bigyra</taxon>
        <taxon>Opalozoa</taxon>
        <taxon>Opalinata</taxon>
        <taxon>Blastocystidae</taxon>
        <taxon>Blastocystis</taxon>
    </lineage>
</organism>
<evidence type="ECO:0000256" key="2">
    <source>
        <dbReference type="ARBA" id="ARBA00022630"/>
    </source>
</evidence>
<evidence type="ECO:0000256" key="5">
    <source>
        <dbReference type="ARBA" id="ARBA00022857"/>
    </source>
</evidence>
<evidence type="ECO:0000256" key="9">
    <source>
        <dbReference type="ARBA" id="ARBA00038890"/>
    </source>
</evidence>
<evidence type="ECO:0000259" key="14">
    <source>
        <dbReference type="Pfam" id="PF01207"/>
    </source>
</evidence>
<dbReference type="PANTHER" id="PTHR11082">
    <property type="entry name" value="TRNA-DIHYDROURIDINE SYNTHASE"/>
    <property type="match status" value="1"/>
</dbReference>
<dbReference type="EC" id="1.3.1.88" evidence="9"/>
<evidence type="ECO:0000256" key="4">
    <source>
        <dbReference type="ARBA" id="ARBA00022694"/>
    </source>
</evidence>
<evidence type="ECO:0000256" key="10">
    <source>
        <dbReference type="ARBA" id="ARBA00047287"/>
    </source>
</evidence>